<dbReference type="EMBL" id="CSBK01005155">
    <property type="protein sequence ID" value="CPC42729.1"/>
    <property type="molecule type" value="Genomic_DNA"/>
</dbReference>
<dbReference type="AlphaFoldDB" id="A0A916LHT0"/>
<protein>
    <submittedName>
        <fullName evidence="1">Uncharacterized protein</fullName>
    </submittedName>
</protein>
<organism evidence="1 2">
    <name type="scientific">Mycobacterium tuberculosis</name>
    <dbReference type="NCBI Taxonomy" id="1773"/>
    <lineage>
        <taxon>Bacteria</taxon>
        <taxon>Bacillati</taxon>
        <taxon>Actinomycetota</taxon>
        <taxon>Actinomycetes</taxon>
        <taxon>Mycobacteriales</taxon>
        <taxon>Mycobacteriaceae</taxon>
        <taxon>Mycobacterium</taxon>
        <taxon>Mycobacterium tuberculosis complex</taxon>
    </lineage>
</organism>
<evidence type="ECO:0000313" key="1">
    <source>
        <dbReference type="EMBL" id="CPC42729.1"/>
    </source>
</evidence>
<comment type="caution">
    <text evidence="1">The sequence shown here is derived from an EMBL/GenBank/DDBJ whole genome shotgun (WGS) entry which is preliminary data.</text>
</comment>
<dbReference type="Proteomes" id="UP000039021">
    <property type="component" value="Unassembled WGS sequence"/>
</dbReference>
<sequence>MTLIHATYGEAAAAIRPADEPIHDPTVRPQTTD</sequence>
<name>A0A916LHT0_MYCTX</name>
<evidence type="ECO:0000313" key="2">
    <source>
        <dbReference type="Proteomes" id="UP000039021"/>
    </source>
</evidence>
<proteinExistence type="predicted"/>
<reference evidence="2" key="1">
    <citation type="submission" date="2015-03" db="EMBL/GenBank/DDBJ databases">
        <authorList>
            <consortium name="Pathogen Informatics"/>
        </authorList>
    </citation>
    <scope>NUCLEOTIDE SEQUENCE [LARGE SCALE GENOMIC DNA]</scope>
    <source>
        <strain evidence="2">N09902308</strain>
    </source>
</reference>
<gene>
    <name evidence="1" type="ORF">ERS007739_05699</name>
</gene>
<accession>A0A916LHT0</accession>